<dbReference type="InterPro" id="IPR041588">
    <property type="entry name" value="Integrase_H2C2"/>
</dbReference>
<keyword evidence="7" id="KW-0540">Nuclease</keyword>
<dbReference type="PROSITE" id="PS50994">
    <property type="entry name" value="INTEGRASE"/>
    <property type="match status" value="1"/>
</dbReference>
<dbReference type="PANTHER" id="PTHR37984">
    <property type="entry name" value="PROTEIN CBG26694"/>
    <property type="match status" value="1"/>
</dbReference>
<dbReference type="Ensembl" id="ENSCCRT00000112447.1">
    <property type="protein sequence ID" value="ENSCCRP00000148257.1"/>
    <property type="gene ID" value="ENSCCRG00000080387.1"/>
</dbReference>
<dbReference type="Gene3D" id="3.10.10.10">
    <property type="entry name" value="HIV Type 1 Reverse Transcriptase, subunit A, domain 1"/>
    <property type="match status" value="1"/>
</dbReference>
<evidence type="ECO:0000256" key="15">
    <source>
        <dbReference type="ARBA" id="ARBA00022932"/>
    </source>
</evidence>
<evidence type="ECO:0000313" key="22">
    <source>
        <dbReference type="Ensembl" id="ENSCCRP00000148257.1"/>
    </source>
</evidence>
<keyword evidence="11" id="KW-0378">Hydrolase</keyword>
<dbReference type="FunFam" id="3.30.420.10:FF:000032">
    <property type="entry name" value="Retrovirus-related Pol polyprotein from transposon 297-like Protein"/>
    <property type="match status" value="1"/>
</dbReference>
<evidence type="ECO:0000256" key="2">
    <source>
        <dbReference type="ARBA" id="ARBA00010879"/>
    </source>
</evidence>
<evidence type="ECO:0000259" key="20">
    <source>
        <dbReference type="PROSITE" id="PS50013"/>
    </source>
</evidence>
<evidence type="ECO:0000256" key="12">
    <source>
        <dbReference type="ARBA" id="ARBA00022842"/>
    </source>
</evidence>
<dbReference type="Pfam" id="PF24626">
    <property type="entry name" value="SH3_Tf2-1"/>
    <property type="match status" value="1"/>
</dbReference>
<dbReference type="InterPro" id="IPR023780">
    <property type="entry name" value="Chromo_domain"/>
</dbReference>
<evidence type="ECO:0000256" key="7">
    <source>
        <dbReference type="ARBA" id="ARBA00022722"/>
    </source>
</evidence>
<dbReference type="EC" id="3.1.26.4" evidence="3"/>
<dbReference type="CDD" id="cd00303">
    <property type="entry name" value="retropepsin_like"/>
    <property type="match status" value="1"/>
</dbReference>
<dbReference type="SUPFAM" id="SSF56672">
    <property type="entry name" value="DNA/RNA polymerases"/>
    <property type="match status" value="1"/>
</dbReference>
<dbReference type="FunFam" id="1.10.340.70:FF:000001">
    <property type="entry name" value="Retrovirus-related Pol polyprotein from transposon gypsy-like Protein"/>
    <property type="match status" value="1"/>
</dbReference>
<proteinExistence type="inferred from homology"/>
<evidence type="ECO:0000256" key="9">
    <source>
        <dbReference type="ARBA" id="ARBA00022750"/>
    </source>
</evidence>
<sequence>MYQGSAHSCKALIDSGAEASFLDYSTAKYWGIPAIPLFSPVTVWGLSGQPIATITHTTPRVSLVVSGNLHESVVLFLLESPHARLVLGHPWLVQHSPHVDWSHSQILSWSQSCHACCLGSASPSVSVSPVLQVEAADLTGVPAEYCDLRLVFSKSRATSLPPHRPFDCAIDLLPGTSPPRGHLFSLSGPEREAMDTYIQESLKAGLIRHSSSPAGAGFFFVKKKDGSLRPCIDYRGLNDITIKNRYPLPLMSSAFELLQGAKVFTKLDLRNAYHLIRIREGDEWKTAFNTPTGHYEYLVLPFGLTNAPAVFQGMVHTQHVRQVLQRLLENQLYVKAEKCEFHAKSVSFLGFVVSAGEIKPDQAKVEAVAKWPVPNSRRALQRFLGFANFYRRFIRNFGQVAAPLTALTSIKVPFTWSAQAQEAFDNLKSRFISAPVLSIPDPERQFIVEVDVSEVGVGAVLSQHSCKDGKVHPCAYFSHRLIPGERNYDIGNRELLAVRLALGEWRHWLEGSALPFLVWTDHKNLEYIYSAKRLSPRQARWALFFDRFNFTLSYRPGAKNIKLDTLSRQFERSEEEAPTETILPEGVVVGALSWSIERRVEEAGRGVEVPVECPADRLFVPAALRPEVLRWGHESRITCHPGVRRSLAAIRQRFWWPSMGQDVRQFVLACSVCAQNKVSNRPSIGQLQPLPIPSRPWSHIALDFASGLPLSNGYTVILTVVDRFSKAVHFVPIPKLPSAKETAQLVIDHVFCIHGLPVDVVSDRGPQFVSRFWQEFCRQIGSSTSLSSGFHPQTNGQCERANQDLERVLHCLAFRNPASWSQQLTWIEYSHNTLPVASTGMSPFECSVGYLPPLFPSQEPDAAVPSALAFVRRCRSVWRKARKALVQASRQTKAAADRHRIPASRYVCGQKVWLSTKDLPLKAVSRKLAPRFIGPYQITKILNPVAVRLKLPSSLGRVHPVFHVSRVKPVFRSSLNTNISSPAPPPPRLVDASPAYSVRRLLDVRRRGRGFQYLVDWEGYGPEERSWVPARDILDRSLIDDFRCKCGKPLP</sequence>
<evidence type="ECO:0000256" key="11">
    <source>
        <dbReference type="ARBA" id="ARBA00022801"/>
    </source>
</evidence>
<dbReference type="OMA" id="MIMLTEL"/>
<dbReference type="Pfam" id="PF00665">
    <property type="entry name" value="rve"/>
    <property type="match status" value="1"/>
</dbReference>
<dbReference type="Gene3D" id="1.10.340.70">
    <property type="match status" value="1"/>
</dbReference>
<keyword evidence="18" id="KW-0511">Multifunctional enzyme</keyword>
<feature type="domain" description="Chromo" evidence="20">
    <location>
        <begin position="996"/>
        <end position="1042"/>
    </location>
</feature>
<keyword evidence="9" id="KW-0064">Aspartyl protease</keyword>
<dbReference type="InterPro" id="IPR050951">
    <property type="entry name" value="Retrovirus_Pol_polyprotein"/>
</dbReference>
<accession>A0A9J8AUA4</accession>
<dbReference type="InterPro" id="IPR043502">
    <property type="entry name" value="DNA/RNA_pol_sf"/>
</dbReference>
<dbReference type="GO" id="GO:0015074">
    <property type="term" value="P:DNA integration"/>
    <property type="evidence" value="ECO:0007669"/>
    <property type="project" value="UniProtKB-KW"/>
</dbReference>
<dbReference type="PANTHER" id="PTHR37984:SF5">
    <property type="entry name" value="PROTEIN NYNRIN-LIKE"/>
    <property type="match status" value="1"/>
</dbReference>
<protein>
    <recommendedName>
        <fullName evidence="19">Gypsy retrotransposon integrase-like protein 1</fullName>
        <ecNumber evidence="3">3.1.26.4</ecNumber>
    </recommendedName>
</protein>
<dbReference type="InterPro" id="IPR043128">
    <property type="entry name" value="Rev_trsase/Diguanyl_cyclase"/>
</dbReference>
<dbReference type="GO" id="GO:0003887">
    <property type="term" value="F:DNA-directed DNA polymerase activity"/>
    <property type="evidence" value="ECO:0007669"/>
    <property type="project" value="UniProtKB-KW"/>
</dbReference>
<keyword evidence="15" id="KW-0239">DNA-directed DNA polymerase</keyword>
<keyword evidence="8" id="KW-0479">Metal-binding</keyword>
<reference evidence="22" key="1">
    <citation type="submission" date="2025-08" db="UniProtKB">
        <authorList>
            <consortium name="Ensembl"/>
        </authorList>
    </citation>
    <scope>IDENTIFICATION</scope>
</reference>
<evidence type="ECO:0000256" key="16">
    <source>
        <dbReference type="ARBA" id="ARBA00023125"/>
    </source>
</evidence>
<dbReference type="SUPFAM" id="SSF54160">
    <property type="entry name" value="Chromo domain-like"/>
    <property type="match status" value="1"/>
</dbReference>
<evidence type="ECO:0000256" key="4">
    <source>
        <dbReference type="ARBA" id="ARBA00022670"/>
    </source>
</evidence>
<dbReference type="PROSITE" id="PS50013">
    <property type="entry name" value="CHROMO_2"/>
    <property type="match status" value="1"/>
</dbReference>
<dbReference type="Pfam" id="PF00078">
    <property type="entry name" value="RVT_1"/>
    <property type="match status" value="1"/>
</dbReference>
<dbReference type="InterPro" id="IPR056924">
    <property type="entry name" value="SH3_Tf2-1"/>
</dbReference>
<dbReference type="GO" id="GO:0046872">
    <property type="term" value="F:metal ion binding"/>
    <property type="evidence" value="ECO:0007669"/>
    <property type="project" value="UniProtKB-KW"/>
</dbReference>
<keyword evidence="16" id="KW-0238">DNA-binding</keyword>
<evidence type="ECO:0000256" key="14">
    <source>
        <dbReference type="ARBA" id="ARBA00022918"/>
    </source>
</evidence>
<dbReference type="AlphaFoldDB" id="A0A9J8AUA4"/>
<evidence type="ECO:0000256" key="17">
    <source>
        <dbReference type="ARBA" id="ARBA00023172"/>
    </source>
</evidence>
<evidence type="ECO:0000259" key="21">
    <source>
        <dbReference type="PROSITE" id="PS50994"/>
    </source>
</evidence>
<dbReference type="Gene3D" id="3.10.20.370">
    <property type="match status" value="1"/>
</dbReference>
<dbReference type="InterPro" id="IPR041577">
    <property type="entry name" value="RT_RNaseH_2"/>
</dbReference>
<dbReference type="Pfam" id="PF17919">
    <property type="entry name" value="RT_RNaseH_2"/>
    <property type="match status" value="1"/>
</dbReference>
<feature type="domain" description="Integrase catalytic" evidence="21">
    <location>
        <begin position="692"/>
        <end position="851"/>
    </location>
</feature>
<dbReference type="GO" id="GO:0004523">
    <property type="term" value="F:RNA-DNA hybrid ribonuclease activity"/>
    <property type="evidence" value="ECO:0007669"/>
    <property type="project" value="UniProtKB-EC"/>
</dbReference>
<keyword evidence="13" id="KW-0229">DNA integration</keyword>
<dbReference type="Pfam" id="PF17921">
    <property type="entry name" value="Integrase_H2C2"/>
    <property type="match status" value="1"/>
</dbReference>
<dbReference type="InterPro" id="IPR016197">
    <property type="entry name" value="Chromo-like_dom_sf"/>
</dbReference>
<dbReference type="InterPro" id="IPR036397">
    <property type="entry name" value="RNaseH_sf"/>
</dbReference>
<keyword evidence="6" id="KW-0548">Nucleotidyltransferase</keyword>
<evidence type="ECO:0000256" key="8">
    <source>
        <dbReference type="ARBA" id="ARBA00022723"/>
    </source>
</evidence>
<dbReference type="GO" id="GO:0004190">
    <property type="term" value="F:aspartic-type endopeptidase activity"/>
    <property type="evidence" value="ECO:0007669"/>
    <property type="project" value="UniProtKB-KW"/>
</dbReference>
<evidence type="ECO:0000256" key="18">
    <source>
        <dbReference type="ARBA" id="ARBA00023268"/>
    </source>
</evidence>
<dbReference type="InterPro" id="IPR000953">
    <property type="entry name" value="Chromo/chromo_shadow_dom"/>
</dbReference>
<evidence type="ECO:0000256" key="3">
    <source>
        <dbReference type="ARBA" id="ARBA00012180"/>
    </source>
</evidence>
<dbReference type="FunFam" id="3.30.70.270:FF:000020">
    <property type="entry name" value="Transposon Tf2-6 polyprotein-like Protein"/>
    <property type="match status" value="1"/>
</dbReference>
<evidence type="ECO:0000313" key="23">
    <source>
        <dbReference type="Proteomes" id="UP001108240"/>
    </source>
</evidence>
<keyword evidence="23" id="KW-1185">Reference proteome</keyword>
<dbReference type="GO" id="GO:0006310">
    <property type="term" value="P:DNA recombination"/>
    <property type="evidence" value="ECO:0007669"/>
    <property type="project" value="UniProtKB-KW"/>
</dbReference>
<dbReference type="GO" id="GO:0003964">
    <property type="term" value="F:RNA-directed DNA polymerase activity"/>
    <property type="evidence" value="ECO:0007669"/>
    <property type="project" value="UniProtKB-KW"/>
</dbReference>
<dbReference type="CDD" id="cd09274">
    <property type="entry name" value="RNase_HI_RT_Ty3"/>
    <property type="match status" value="1"/>
</dbReference>
<evidence type="ECO:0000256" key="6">
    <source>
        <dbReference type="ARBA" id="ARBA00022695"/>
    </source>
</evidence>
<reference evidence="22" key="2">
    <citation type="submission" date="2025-09" db="UniProtKB">
        <authorList>
            <consortium name="Ensembl"/>
        </authorList>
    </citation>
    <scope>IDENTIFICATION</scope>
</reference>
<dbReference type="InterPro" id="IPR000477">
    <property type="entry name" value="RT_dom"/>
</dbReference>
<keyword evidence="12" id="KW-0460">Magnesium</keyword>
<dbReference type="SMART" id="SM00298">
    <property type="entry name" value="CHROMO"/>
    <property type="match status" value="1"/>
</dbReference>
<dbReference type="GeneTree" id="ENSGT01060000248608"/>
<dbReference type="Proteomes" id="UP001108240">
    <property type="component" value="Unplaced"/>
</dbReference>
<evidence type="ECO:0000256" key="13">
    <source>
        <dbReference type="ARBA" id="ARBA00022908"/>
    </source>
</evidence>
<dbReference type="Gene3D" id="3.30.70.270">
    <property type="match status" value="3"/>
</dbReference>
<dbReference type="InterPro" id="IPR012337">
    <property type="entry name" value="RNaseH-like_sf"/>
</dbReference>
<evidence type="ECO:0000256" key="1">
    <source>
        <dbReference type="ARBA" id="ARBA00004123"/>
    </source>
</evidence>
<dbReference type="Gene3D" id="2.40.50.40">
    <property type="match status" value="1"/>
</dbReference>
<dbReference type="Gene3D" id="3.30.420.10">
    <property type="entry name" value="Ribonuclease H-like superfamily/Ribonuclease H"/>
    <property type="match status" value="1"/>
</dbReference>
<keyword evidence="14" id="KW-0695">RNA-directed DNA polymerase</keyword>
<comment type="subcellular location">
    <subcellularLocation>
        <location evidence="1">Nucleus</location>
    </subcellularLocation>
</comment>
<dbReference type="GO" id="GO:0006508">
    <property type="term" value="P:proteolysis"/>
    <property type="evidence" value="ECO:0007669"/>
    <property type="project" value="UniProtKB-KW"/>
</dbReference>
<keyword evidence="5" id="KW-0808">Transferase</keyword>
<organism evidence="22 23">
    <name type="scientific">Cyprinus carpio carpio</name>
    <dbReference type="NCBI Taxonomy" id="630221"/>
    <lineage>
        <taxon>Eukaryota</taxon>
        <taxon>Metazoa</taxon>
        <taxon>Chordata</taxon>
        <taxon>Craniata</taxon>
        <taxon>Vertebrata</taxon>
        <taxon>Euteleostomi</taxon>
        <taxon>Actinopterygii</taxon>
        <taxon>Neopterygii</taxon>
        <taxon>Teleostei</taxon>
        <taxon>Ostariophysi</taxon>
        <taxon>Cypriniformes</taxon>
        <taxon>Cyprinidae</taxon>
        <taxon>Cyprininae</taxon>
        <taxon>Cyprinus</taxon>
    </lineage>
</organism>
<dbReference type="CDD" id="cd01647">
    <property type="entry name" value="RT_LTR"/>
    <property type="match status" value="1"/>
</dbReference>
<dbReference type="SUPFAM" id="SSF50630">
    <property type="entry name" value="Acid proteases"/>
    <property type="match status" value="1"/>
</dbReference>
<dbReference type="InterPro" id="IPR001584">
    <property type="entry name" value="Integrase_cat-core"/>
</dbReference>
<dbReference type="GO" id="GO:0005634">
    <property type="term" value="C:nucleus"/>
    <property type="evidence" value="ECO:0007669"/>
    <property type="project" value="UniProtKB-SubCell"/>
</dbReference>
<dbReference type="InterPro" id="IPR021109">
    <property type="entry name" value="Peptidase_aspartic_dom_sf"/>
</dbReference>
<keyword evidence="10" id="KW-0255">Endonuclease</keyword>
<dbReference type="Pfam" id="PF00385">
    <property type="entry name" value="Chromo"/>
    <property type="match status" value="1"/>
</dbReference>
<dbReference type="GO" id="GO:0003677">
    <property type="term" value="F:DNA binding"/>
    <property type="evidence" value="ECO:0007669"/>
    <property type="project" value="UniProtKB-KW"/>
</dbReference>
<keyword evidence="4" id="KW-0645">Protease</keyword>
<keyword evidence="17" id="KW-0233">DNA recombination</keyword>
<comment type="similarity">
    <text evidence="2">Belongs to the beta type-B retroviral polymerase family. HERV class-II K(HML-2) pol subfamily.</text>
</comment>
<dbReference type="SUPFAM" id="SSF53098">
    <property type="entry name" value="Ribonuclease H-like"/>
    <property type="match status" value="1"/>
</dbReference>
<evidence type="ECO:0000256" key="10">
    <source>
        <dbReference type="ARBA" id="ARBA00022759"/>
    </source>
</evidence>
<name>A0A9J8AUA4_CYPCA</name>
<evidence type="ECO:0000256" key="19">
    <source>
        <dbReference type="ARBA" id="ARBA00039658"/>
    </source>
</evidence>
<evidence type="ECO:0000256" key="5">
    <source>
        <dbReference type="ARBA" id="ARBA00022679"/>
    </source>
</evidence>
<dbReference type="Gene3D" id="2.40.70.10">
    <property type="entry name" value="Acid Proteases"/>
    <property type="match status" value="1"/>
</dbReference>